<dbReference type="SUPFAM" id="SSF52540">
    <property type="entry name" value="P-loop containing nucleoside triphosphate hydrolases"/>
    <property type="match status" value="1"/>
</dbReference>
<accession>A0AAE0SF53</accession>
<reference evidence="3" key="2">
    <citation type="journal article" date="2021" name="Genome Biol. Evol.">
        <title>Developing a high-quality reference genome for a parasitic bivalve with doubly uniparental inheritance (Bivalvia: Unionida).</title>
        <authorList>
            <person name="Smith C.H."/>
        </authorList>
    </citation>
    <scope>NUCLEOTIDE SEQUENCE</scope>
    <source>
        <strain evidence="3">CHS0354</strain>
        <tissue evidence="3">Mantle</tissue>
    </source>
</reference>
<dbReference type="PROSITE" id="PS51886">
    <property type="entry name" value="TLDC"/>
    <property type="match status" value="1"/>
</dbReference>
<dbReference type="PANTHER" id="PTHR14241:SF32">
    <property type="entry name" value="VWFA DOMAIN-CONTAINING PROTEIN-RELATED"/>
    <property type="match status" value="1"/>
</dbReference>
<dbReference type="EMBL" id="JAEAOA010001063">
    <property type="protein sequence ID" value="KAK3590757.1"/>
    <property type="molecule type" value="Genomic_DNA"/>
</dbReference>
<dbReference type="InterPro" id="IPR027417">
    <property type="entry name" value="P-loop_NTPase"/>
</dbReference>
<feature type="domain" description="TLDc" evidence="2">
    <location>
        <begin position="8"/>
        <end position="182"/>
    </location>
</feature>
<dbReference type="AlphaFoldDB" id="A0AAE0SF53"/>
<comment type="similarity">
    <text evidence="1">Belongs to the IFI44 family.</text>
</comment>
<sequence length="490" mass="54584">MLGFKAREVDKLSKGDKKRLEALIGGGRKTFHLLYSAERDGCNAAVFHSKCNNQGPTLTVLLNGYKTIFGGYTTMSWQNGSNYVHDSAAFLFQLCYNGELNPKRFNVKLPANAIYNHSSYGPTFGSGHDLYTFNGTIARDGQALKLNGGMTLNTAYDMQGVDFNKFANSTMEVIDIEVYSVLDDISPDLCHAELCEKTWRTTIGWSEEVMHNLKGEIENYVPIRDVVGPEVRFPNVNILFIGPVGAGKSSFFNTVNSVFRGKVFNQARSGRALNSLTTKFSKYPVLSSITRQPLNFRLCDTRGLESGNLMTKENLRTLLEGHLPNKFPLDPSGSISSDTPGFIKYPNLNDQIHCVAFFIDATLVDAMSDLIPEVLQNLKDLQKVMNSMEIPQVVLLTKVDSVCRHVKEDVSSIFRSPMVEHCINKVAENLGLPRYAVLPMKNLENEGKLDTNVAILTLLSLRTLLENADAFLFNKLDEIEENYSKVQKSG</sequence>
<dbReference type="PANTHER" id="PTHR14241">
    <property type="entry name" value="INTERFERON-INDUCED PROTEIN 44"/>
    <property type="match status" value="1"/>
</dbReference>
<keyword evidence="4" id="KW-1185">Reference proteome</keyword>
<dbReference type="InterPro" id="IPR006571">
    <property type="entry name" value="TLDc_dom"/>
</dbReference>
<evidence type="ECO:0000259" key="2">
    <source>
        <dbReference type="PROSITE" id="PS51886"/>
    </source>
</evidence>
<dbReference type="Gene3D" id="3.40.50.300">
    <property type="entry name" value="P-loop containing nucleotide triphosphate hydrolases"/>
    <property type="match status" value="1"/>
</dbReference>
<proteinExistence type="inferred from homology"/>
<dbReference type="Pfam" id="PF07534">
    <property type="entry name" value="TLD"/>
    <property type="match status" value="1"/>
</dbReference>
<dbReference type="CDD" id="cd00882">
    <property type="entry name" value="Ras_like_GTPase"/>
    <property type="match status" value="1"/>
</dbReference>
<reference evidence="3" key="3">
    <citation type="submission" date="2023-05" db="EMBL/GenBank/DDBJ databases">
        <authorList>
            <person name="Smith C.H."/>
        </authorList>
    </citation>
    <scope>NUCLEOTIDE SEQUENCE</scope>
    <source>
        <strain evidence="3">CHS0354</strain>
        <tissue evidence="3">Mantle</tissue>
    </source>
</reference>
<gene>
    <name evidence="3" type="ORF">CHS0354_017271</name>
</gene>
<evidence type="ECO:0000313" key="4">
    <source>
        <dbReference type="Proteomes" id="UP001195483"/>
    </source>
</evidence>
<dbReference type="Proteomes" id="UP001195483">
    <property type="component" value="Unassembled WGS sequence"/>
</dbReference>
<dbReference type="SMART" id="SM00584">
    <property type="entry name" value="TLDc"/>
    <property type="match status" value="1"/>
</dbReference>
<evidence type="ECO:0000256" key="1">
    <source>
        <dbReference type="ARBA" id="ARBA00009243"/>
    </source>
</evidence>
<organism evidence="3 4">
    <name type="scientific">Potamilus streckersoni</name>
    <dbReference type="NCBI Taxonomy" id="2493646"/>
    <lineage>
        <taxon>Eukaryota</taxon>
        <taxon>Metazoa</taxon>
        <taxon>Spiralia</taxon>
        <taxon>Lophotrochozoa</taxon>
        <taxon>Mollusca</taxon>
        <taxon>Bivalvia</taxon>
        <taxon>Autobranchia</taxon>
        <taxon>Heteroconchia</taxon>
        <taxon>Palaeoheterodonta</taxon>
        <taxon>Unionida</taxon>
        <taxon>Unionoidea</taxon>
        <taxon>Unionidae</taxon>
        <taxon>Ambleminae</taxon>
        <taxon>Lampsilini</taxon>
        <taxon>Potamilus</taxon>
    </lineage>
</organism>
<comment type="caution">
    <text evidence="3">The sequence shown here is derived from an EMBL/GenBank/DDBJ whole genome shotgun (WGS) entry which is preliminary data.</text>
</comment>
<evidence type="ECO:0000313" key="3">
    <source>
        <dbReference type="EMBL" id="KAK3590757.1"/>
    </source>
</evidence>
<protein>
    <recommendedName>
        <fullName evidence="2">TLDc domain-containing protein</fullName>
    </recommendedName>
</protein>
<reference evidence="3" key="1">
    <citation type="journal article" date="2021" name="Genome Biol. Evol.">
        <title>A High-Quality Reference Genome for a Parasitic Bivalve with Doubly Uniparental Inheritance (Bivalvia: Unionida).</title>
        <authorList>
            <person name="Smith C.H."/>
        </authorList>
    </citation>
    <scope>NUCLEOTIDE SEQUENCE</scope>
    <source>
        <strain evidence="3">CHS0354</strain>
    </source>
</reference>
<name>A0AAE0SF53_9BIVA</name>